<accession>A0A0F9DRN4</accession>
<dbReference type="EMBL" id="LAZR01027859">
    <property type="protein sequence ID" value="KKL64394.1"/>
    <property type="molecule type" value="Genomic_DNA"/>
</dbReference>
<protein>
    <submittedName>
        <fullName evidence="1">Uncharacterized protein</fullName>
    </submittedName>
</protein>
<reference evidence="1" key="1">
    <citation type="journal article" date="2015" name="Nature">
        <title>Complex archaea that bridge the gap between prokaryotes and eukaryotes.</title>
        <authorList>
            <person name="Spang A."/>
            <person name="Saw J.H."/>
            <person name="Jorgensen S.L."/>
            <person name="Zaremba-Niedzwiedzka K."/>
            <person name="Martijn J."/>
            <person name="Lind A.E."/>
            <person name="van Eijk R."/>
            <person name="Schleper C."/>
            <person name="Guy L."/>
            <person name="Ettema T.J."/>
        </authorList>
    </citation>
    <scope>NUCLEOTIDE SEQUENCE</scope>
</reference>
<gene>
    <name evidence="2" type="ORF">LCGC14_2148280</name>
    <name evidence="1" type="ORF">LCGC14_2165450</name>
</gene>
<organism evidence="1">
    <name type="scientific">marine sediment metagenome</name>
    <dbReference type="NCBI Taxonomy" id="412755"/>
    <lineage>
        <taxon>unclassified sequences</taxon>
        <taxon>metagenomes</taxon>
        <taxon>ecological metagenomes</taxon>
    </lineage>
</organism>
<evidence type="ECO:0000313" key="1">
    <source>
        <dbReference type="EMBL" id="KKL64394.1"/>
    </source>
</evidence>
<evidence type="ECO:0000313" key="2">
    <source>
        <dbReference type="EMBL" id="KKL66109.1"/>
    </source>
</evidence>
<proteinExistence type="predicted"/>
<name>A0A0F9DRN4_9ZZZZ</name>
<dbReference type="AlphaFoldDB" id="A0A0F9DRN4"/>
<comment type="caution">
    <text evidence="1">The sequence shown here is derived from an EMBL/GenBank/DDBJ whole genome shotgun (WGS) entry which is preliminary data.</text>
</comment>
<dbReference type="EMBL" id="LAZR01027311">
    <property type="protein sequence ID" value="KKL66109.1"/>
    <property type="molecule type" value="Genomic_DNA"/>
</dbReference>
<sequence length="68" mass="7508">MELRMILPAVEATYSLELTSTEAEILKAIIGRISGEGTGRKFVDELYDALDDVEANTETSFSGRLIEK</sequence>